<accession>A0ABP3CD30</accession>
<gene>
    <name evidence="1" type="ORF">NCCP602_26400</name>
</gene>
<dbReference type="RefSeq" id="WP_137826219.1">
    <property type="nucleotide sequence ID" value="NZ_BAAAAF010000011.1"/>
</dbReference>
<protein>
    <submittedName>
        <fullName evidence="1">Uncharacterized protein</fullName>
    </submittedName>
</protein>
<dbReference type="Proteomes" id="UP001498238">
    <property type="component" value="Unassembled WGS sequence"/>
</dbReference>
<proteinExistence type="predicted"/>
<organism evidence="1 2">
    <name type="scientific">Brevibacterium metallidurans</name>
    <dbReference type="NCBI Taxonomy" id="1482676"/>
    <lineage>
        <taxon>Bacteria</taxon>
        <taxon>Bacillati</taxon>
        <taxon>Actinomycetota</taxon>
        <taxon>Actinomycetes</taxon>
        <taxon>Micrococcales</taxon>
        <taxon>Brevibacteriaceae</taxon>
        <taxon>Brevibacterium</taxon>
    </lineage>
</organism>
<dbReference type="EMBL" id="BAAAAF010000011">
    <property type="protein sequence ID" value="GAA0036679.1"/>
    <property type="molecule type" value="Genomic_DNA"/>
</dbReference>
<reference evidence="1 2" key="1">
    <citation type="submission" date="2024-01" db="EMBL/GenBank/DDBJ databases">
        <title>Characterization of antibiotic resistant novel bacterial strains and their environmental applications.</title>
        <authorList>
            <person name="Manzoor S."/>
            <person name="Abbas S."/>
            <person name="Arshad M."/>
            <person name="Ahmed I."/>
        </authorList>
    </citation>
    <scope>NUCLEOTIDE SEQUENCE [LARGE SCALE GENOMIC DNA]</scope>
    <source>
        <strain evidence="1 2">NCCP-602</strain>
    </source>
</reference>
<keyword evidence="2" id="KW-1185">Reference proteome</keyword>
<name>A0ABP3CD30_9MICO</name>
<comment type="caution">
    <text evidence="1">The sequence shown here is derived from an EMBL/GenBank/DDBJ whole genome shotgun (WGS) entry which is preliminary data.</text>
</comment>
<evidence type="ECO:0000313" key="2">
    <source>
        <dbReference type="Proteomes" id="UP001498238"/>
    </source>
</evidence>
<evidence type="ECO:0000313" key="1">
    <source>
        <dbReference type="EMBL" id="GAA0036679.1"/>
    </source>
</evidence>
<sequence length="123" mass="13299">MSTSAETTTAAAPGAPKTTRTFADISADLHAYLGELLEGRVDAIEIEDLFTALADLTTLYTKAAATTPTGQLDIPGEKSTTTDVLRLVTALMRSQDINPFDLALWFSRENPENADHDDERLSL</sequence>